<proteinExistence type="predicted"/>
<feature type="compositionally biased region" description="Acidic residues" evidence="1">
    <location>
        <begin position="1089"/>
        <end position="1101"/>
    </location>
</feature>
<name>A0A2G8RQY4_9APHY</name>
<dbReference type="OrthoDB" id="2148418at2759"/>
<feature type="compositionally biased region" description="Low complexity" evidence="1">
    <location>
        <begin position="467"/>
        <end position="478"/>
    </location>
</feature>
<sequence length="1264" mass="133845">MDSPQATGTPSAIDDRVFFGPLQSPEKKFALSLSGPKFRTPVRRSTRLSSAMVPLPLFSEEQDSGPSTTREGTPEEDTIPDEPSIILASRVLSACSNPSPPPSPPLLAKNPSSEPDDAQPFDLLDSSQPSNALPFSMDGPLIPLDDLAEPIPTSSPFLPRVSTPTQQHTCQANTSQPDLIAFDSFSTPNASHINALPTSTPSRDTPTQPSTSSVDDLFAISPEPSQPIAHAQRTGASEHLERTGPAATSCEGMEVVTSFVVGAQRSPSALPLEQIASLVKGAAREPASSAEVTPPPSREETLPLRRSSRPRKSRSSLPQTIVNTSPQPAFSSQQSTDPEGSVAEQSDEQRNTQRKRKLRSSPKSEDKIEGIGADAFISPRRLPQVVRAQRELGSLSPMSTAVLSQLFANVAAGSLSGSSTQLPPQDDGAPRPEGVRAPTPSTPPQQTPAFIFPKLGPNEDPAPGAQRPRSPLRPFSPSKFGEGSRTPARRVPIAQAVAEGTYSPNKLPAAFGAPRLTTTPGSPVFKKVALDDPLRSPAKRVPMSEAVPVPPPSPGKTLDKGKGRAIPRLQSPVRASSVPPRDRERSTSVEPQPFRKRERGASAEPTSRPPALGRRPQFQKPASSDGVPGAASKPHSGLPFPFVPGQQQRVPSIPEGYEPVSSPTRPIPRVAVGTGSRGTSAAVASPAKQGSSLRQPSAGAGSKIPRIGAKPYARPRSGTSAEAPSKFPLLTKGSLTSSKTKPLRIVQVRSSSESSSDEGPATSNSVIPAPALKPRRALGVQSSSSSVEAAPATGSKRKREAEPSNAKPAAPAPQPKLVMRKVVPGMFNKGKEPASATPAAEQTTPIPPSPMKVPGPIKARSAVGWKRPQQEPVQLQPPLPAVVSVRTPAPPIAPKECSPELIPSAAISTMNAEPVIPIPVIEPVAPTPAPPEVITEITPAVPPPVSPPSAEPTAEPAVRQPTTRRSTRPRRGTTAASIDVFGSVAATRTTQRRRGPLPSETSGPFAGMTALALKTLTSANTTRNQQQVATIQTEVVRKEGNRPDSPTTRVRSSLEQQKEMRQERAERRARRSAGSDPEPEPGTEGGVVDGDEAANEAEVNADDVSAMSVDEEGLPLKHHRRGPGDEEDYETPPRPERPIKRLRLDGTEDGEDEGENARDVLTKRVKWDKGLHTTVFLDDAPPNPKWDTNAVPSSKSCLTPAAKALRLDTLGNVLNAEIPVSGLIKENIIVKKFVFDDDEQPEEVAPPPTPTAKSTRSKSRKAKS</sequence>
<feature type="compositionally biased region" description="Polar residues" evidence="1">
    <location>
        <begin position="152"/>
        <end position="177"/>
    </location>
</feature>
<feature type="compositionally biased region" description="Low complexity" evidence="1">
    <location>
        <begin position="951"/>
        <end position="964"/>
    </location>
</feature>
<feature type="compositionally biased region" description="Pro residues" evidence="1">
    <location>
        <begin position="940"/>
        <end position="950"/>
    </location>
</feature>
<dbReference type="EMBL" id="AYKW01000067">
    <property type="protein sequence ID" value="PIL23926.1"/>
    <property type="molecule type" value="Genomic_DNA"/>
</dbReference>
<feature type="compositionally biased region" description="Polar residues" evidence="1">
    <location>
        <begin position="184"/>
        <end position="214"/>
    </location>
</feature>
<keyword evidence="3" id="KW-1185">Reference proteome</keyword>
<feature type="region of interest" description="Disordered" evidence="1">
    <location>
        <begin position="33"/>
        <end position="250"/>
    </location>
</feature>
<evidence type="ECO:0000256" key="1">
    <source>
        <dbReference type="SAM" id="MobiDB-lite"/>
    </source>
</evidence>
<dbReference type="AlphaFoldDB" id="A0A2G8RQY4"/>
<dbReference type="STRING" id="1077348.A0A2G8RQY4"/>
<feature type="region of interest" description="Disordered" evidence="1">
    <location>
        <begin position="931"/>
        <end position="1157"/>
    </location>
</feature>
<feature type="compositionally biased region" description="Basic and acidic residues" evidence="1">
    <location>
        <begin position="1056"/>
        <end position="1066"/>
    </location>
</feature>
<evidence type="ECO:0000313" key="3">
    <source>
        <dbReference type="Proteomes" id="UP000230002"/>
    </source>
</evidence>
<feature type="compositionally biased region" description="Polar residues" evidence="1">
    <location>
        <begin position="1044"/>
        <end position="1054"/>
    </location>
</feature>
<reference evidence="2 3" key="1">
    <citation type="journal article" date="2015" name="Sci. Rep.">
        <title>Chromosome-level genome map provides insights into diverse defense mechanisms in the medicinal fungus Ganoderma sinense.</title>
        <authorList>
            <person name="Zhu Y."/>
            <person name="Xu J."/>
            <person name="Sun C."/>
            <person name="Zhou S."/>
            <person name="Xu H."/>
            <person name="Nelson D.R."/>
            <person name="Qian J."/>
            <person name="Song J."/>
            <person name="Luo H."/>
            <person name="Xiang L."/>
            <person name="Li Y."/>
            <person name="Xu Z."/>
            <person name="Ji A."/>
            <person name="Wang L."/>
            <person name="Lu S."/>
            <person name="Hayward A."/>
            <person name="Sun W."/>
            <person name="Li X."/>
            <person name="Schwartz D.C."/>
            <person name="Wang Y."/>
            <person name="Chen S."/>
        </authorList>
    </citation>
    <scope>NUCLEOTIDE SEQUENCE [LARGE SCALE GENOMIC DNA]</scope>
    <source>
        <strain evidence="2 3">ZZ0214-1</strain>
    </source>
</reference>
<protein>
    <submittedName>
        <fullName evidence="2">Uncharacterized protein</fullName>
    </submittedName>
</protein>
<feature type="compositionally biased region" description="Basic and acidic residues" evidence="1">
    <location>
        <begin position="1131"/>
        <end position="1146"/>
    </location>
</feature>
<feature type="region of interest" description="Disordered" evidence="1">
    <location>
        <begin position="281"/>
        <end position="382"/>
    </location>
</feature>
<feature type="compositionally biased region" description="Polar residues" evidence="1">
    <location>
        <begin position="319"/>
        <end position="338"/>
    </location>
</feature>
<gene>
    <name evidence="2" type="ORF">GSI_13677</name>
</gene>
<feature type="region of interest" description="Disordered" evidence="1">
    <location>
        <begin position="415"/>
        <end position="857"/>
    </location>
</feature>
<feature type="compositionally biased region" description="Polar residues" evidence="1">
    <location>
        <begin position="1015"/>
        <end position="1033"/>
    </location>
</feature>
<dbReference type="Proteomes" id="UP000230002">
    <property type="component" value="Unassembled WGS sequence"/>
</dbReference>
<comment type="caution">
    <text evidence="2">The sequence shown here is derived from an EMBL/GenBank/DDBJ whole genome shotgun (WGS) entry which is preliminary data.</text>
</comment>
<accession>A0A2G8RQY4</accession>
<feature type="compositionally biased region" description="Basic and acidic residues" evidence="1">
    <location>
        <begin position="580"/>
        <end position="601"/>
    </location>
</feature>
<feature type="compositionally biased region" description="Basic residues" evidence="1">
    <location>
        <begin position="1255"/>
        <end position="1264"/>
    </location>
</feature>
<evidence type="ECO:0000313" key="2">
    <source>
        <dbReference type="EMBL" id="PIL23926.1"/>
    </source>
</evidence>
<organism evidence="2 3">
    <name type="scientific">Ganoderma sinense ZZ0214-1</name>
    <dbReference type="NCBI Taxonomy" id="1077348"/>
    <lineage>
        <taxon>Eukaryota</taxon>
        <taxon>Fungi</taxon>
        <taxon>Dikarya</taxon>
        <taxon>Basidiomycota</taxon>
        <taxon>Agaricomycotina</taxon>
        <taxon>Agaricomycetes</taxon>
        <taxon>Polyporales</taxon>
        <taxon>Polyporaceae</taxon>
        <taxon>Ganoderma</taxon>
    </lineage>
</organism>
<feature type="region of interest" description="Disordered" evidence="1">
    <location>
        <begin position="1235"/>
        <end position="1264"/>
    </location>
</feature>